<evidence type="ECO:0000313" key="2">
    <source>
        <dbReference type="Proteomes" id="UP000285310"/>
    </source>
</evidence>
<dbReference type="Proteomes" id="UP000285310">
    <property type="component" value="Unassembled WGS sequence"/>
</dbReference>
<comment type="caution">
    <text evidence="1">The sequence shown here is derived from an EMBL/GenBank/DDBJ whole genome shotgun (WGS) entry which is preliminary data.</text>
</comment>
<evidence type="ECO:0000313" key="1">
    <source>
        <dbReference type="EMBL" id="ROO29414.1"/>
    </source>
</evidence>
<keyword evidence="2" id="KW-1185">Reference proteome</keyword>
<dbReference type="InParanoid" id="A0A423PV01"/>
<accession>A0A423PV01</accession>
<dbReference type="EMBL" id="AYKG01000015">
    <property type="protein sequence ID" value="ROO29414.1"/>
    <property type="molecule type" value="Genomic_DNA"/>
</dbReference>
<protein>
    <submittedName>
        <fullName evidence="1">Uncharacterized protein</fullName>
    </submittedName>
</protein>
<gene>
    <name evidence="1" type="ORF">SAJA_06375</name>
</gene>
<sequence>MAADVHWVVLRDHDGFRSGLAMPAIHQNKTIRFLIIHQVQANA</sequence>
<name>A0A423PV01_9GAMM</name>
<organism evidence="1 2">
    <name type="scientific">Salinisphaera japonica YTM-1</name>
    <dbReference type="NCBI Taxonomy" id="1209778"/>
    <lineage>
        <taxon>Bacteria</taxon>
        <taxon>Pseudomonadati</taxon>
        <taxon>Pseudomonadota</taxon>
        <taxon>Gammaproteobacteria</taxon>
        <taxon>Salinisphaerales</taxon>
        <taxon>Salinisphaeraceae</taxon>
        <taxon>Salinisphaera</taxon>
    </lineage>
</organism>
<dbReference type="AlphaFoldDB" id="A0A423PV01"/>
<reference evidence="1 2" key="1">
    <citation type="submission" date="2013-10" db="EMBL/GenBank/DDBJ databases">
        <title>Salinisphaera japonica YTM-1 Genome Sequencing.</title>
        <authorList>
            <person name="Lai Q."/>
            <person name="Li C."/>
            <person name="Shao Z."/>
        </authorList>
    </citation>
    <scope>NUCLEOTIDE SEQUENCE [LARGE SCALE GENOMIC DNA]</scope>
    <source>
        <strain evidence="1 2">YTM-1</strain>
    </source>
</reference>
<proteinExistence type="predicted"/>